<dbReference type="OrthoDB" id="6225496at2759"/>
<sequence length="82" mass="9157">MLSETEQFPKSTLQKLTAECQRLKNLQRDSATVEQPSSSFAANNVQAVTHTKLMSPQKSQDPTFRKPPSACWQCGDRCSDPD</sequence>
<feature type="compositionally biased region" description="Polar residues" evidence="1">
    <location>
        <begin position="28"/>
        <end position="62"/>
    </location>
</feature>
<dbReference type="AlphaFoldDB" id="A0A3P7RHP0"/>
<reference evidence="2 3" key="1">
    <citation type="submission" date="2018-11" db="EMBL/GenBank/DDBJ databases">
        <authorList>
            <consortium name="Pathogen Informatics"/>
        </authorList>
    </citation>
    <scope>NUCLEOTIDE SEQUENCE [LARGE SCALE GENOMIC DNA]</scope>
</reference>
<dbReference type="EMBL" id="UYRU01105372">
    <property type="protein sequence ID" value="VDN42696.1"/>
    <property type="molecule type" value="Genomic_DNA"/>
</dbReference>
<evidence type="ECO:0000256" key="1">
    <source>
        <dbReference type="SAM" id="MobiDB-lite"/>
    </source>
</evidence>
<evidence type="ECO:0000313" key="2">
    <source>
        <dbReference type="EMBL" id="VDN42696.1"/>
    </source>
</evidence>
<accession>A0A3P7RHP0</accession>
<dbReference type="Proteomes" id="UP000281553">
    <property type="component" value="Unassembled WGS sequence"/>
</dbReference>
<keyword evidence="3" id="KW-1185">Reference proteome</keyword>
<feature type="region of interest" description="Disordered" evidence="1">
    <location>
        <begin position="28"/>
        <end position="82"/>
    </location>
</feature>
<protein>
    <submittedName>
        <fullName evidence="2">Uncharacterized protein</fullName>
    </submittedName>
</protein>
<organism evidence="2 3">
    <name type="scientific">Dibothriocephalus latus</name>
    <name type="common">Fish tapeworm</name>
    <name type="synonym">Diphyllobothrium latum</name>
    <dbReference type="NCBI Taxonomy" id="60516"/>
    <lineage>
        <taxon>Eukaryota</taxon>
        <taxon>Metazoa</taxon>
        <taxon>Spiralia</taxon>
        <taxon>Lophotrochozoa</taxon>
        <taxon>Platyhelminthes</taxon>
        <taxon>Cestoda</taxon>
        <taxon>Eucestoda</taxon>
        <taxon>Diphyllobothriidea</taxon>
        <taxon>Diphyllobothriidae</taxon>
        <taxon>Dibothriocephalus</taxon>
    </lineage>
</organism>
<gene>
    <name evidence="2" type="ORF">DILT_LOCUS18888</name>
</gene>
<evidence type="ECO:0000313" key="3">
    <source>
        <dbReference type="Proteomes" id="UP000281553"/>
    </source>
</evidence>
<proteinExistence type="predicted"/>
<name>A0A3P7RHP0_DIBLA</name>